<reference evidence="2 3" key="1">
    <citation type="submission" date="2015-11" db="EMBL/GenBank/DDBJ databases">
        <title>Expanding the genomic diversity of Burkholderia species for the development of highly accurate diagnostics.</title>
        <authorList>
            <person name="Sahl J."/>
            <person name="Keim P."/>
            <person name="Wagner D."/>
        </authorList>
    </citation>
    <scope>NUCLEOTIDE SEQUENCE [LARGE SCALE GENOMIC DNA]</scope>
    <source>
        <strain evidence="2 3">MSMB1808WGS</strain>
    </source>
</reference>
<name>A0AAW3MX45_9BURK</name>
<organism evidence="2 3">
    <name type="scientific">Burkholderia ubonensis</name>
    <dbReference type="NCBI Taxonomy" id="101571"/>
    <lineage>
        <taxon>Bacteria</taxon>
        <taxon>Pseudomonadati</taxon>
        <taxon>Pseudomonadota</taxon>
        <taxon>Betaproteobacteria</taxon>
        <taxon>Burkholderiales</taxon>
        <taxon>Burkholderiaceae</taxon>
        <taxon>Burkholderia</taxon>
        <taxon>Burkholderia cepacia complex</taxon>
    </lineage>
</organism>
<gene>
    <name evidence="2" type="ORF">WJ96_07640</name>
</gene>
<dbReference type="AlphaFoldDB" id="A0AAW3MX45"/>
<comment type="caution">
    <text evidence="2">The sequence shown here is derived from an EMBL/GenBank/DDBJ whole genome shotgun (WGS) entry which is preliminary data.</text>
</comment>
<evidence type="ECO:0000256" key="1">
    <source>
        <dbReference type="SAM" id="SignalP"/>
    </source>
</evidence>
<dbReference type="EMBL" id="LPBJ01000047">
    <property type="protein sequence ID" value="KVP98384.1"/>
    <property type="molecule type" value="Genomic_DNA"/>
</dbReference>
<evidence type="ECO:0000313" key="2">
    <source>
        <dbReference type="EMBL" id="KVP98384.1"/>
    </source>
</evidence>
<keyword evidence="1" id="KW-0732">Signal</keyword>
<protein>
    <submittedName>
        <fullName evidence="2">Uncharacterized protein</fullName>
    </submittedName>
</protein>
<accession>A0AAW3MX45</accession>
<keyword evidence="3" id="KW-1185">Reference proteome</keyword>
<dbReference type="RefSeq" id="WP_059925658.1">
    <property type="nucleotide sequence ID" value="NZ_LPBG01000047.1"/>
</dbReference>
<feature type="chain" id="PRO_5043924093" evidence="1">
    <location>
        <begin position="23"/>
        <end position="167"/>
    </location>
</feature>
<dbReference type="Proteomes" id="UP000056453">
    <property type="component" value="Unassembled WGS sequence"/>
</dbReference>
<proteinExistence type="predicted"/>
<sequence>MTSSLLKLSAAALAAVSLNAFAAPADSAPPKVFNDVGVTVQSRICGELMAGLALGGVQALKMQFPGGKVPEVKRKPVYDTSAQAVVLLSMAGSLKLEERLKAGEIAAAIEKMEPQVHVDTAMFCQRRVEAWIRAGEVKKDFVIQAYDQAQQLMDKAFAASGSGDDDQ</sequence>
<feature type="signal peptide" evidence="1">
    <location>
        <begin position="1"/>
        <end position="22"/>
    </location>
</feature>
<evidence type="ECO:0000313" key="3">
    <source>
        <dbReference type="Proteomes" id="UP000056453"/>
    </source>
</evidence>